<dbReference type="GO" id="GO:0061630">
    <property type="term" value="F:ubiquitin protein ligase activity"/>
    <property type="evidence" value="ECO:0007669"/>
    <property type="project" value="UniProtKB-EC"/>
</dbReference>
<feature type="domain" description="DUF2921" evidence="13">
    <location>
        <begin position="417"/>
        <end position="583"/>
    </location>
</feature>
<keyword evidence="6 10" id="KW-0812">Transmembrane</keyword>
<keyword evidence="11" id="KW-0732">Signal</keyword>
<feature type="transmembrane region" description="Helical" evidence="10">
    <location>
        <begin position="1595"/>
        <end position="1616"/>
    </location>
</feature>
<comment type="pathway">
    <text evidence="3">Protein modification; protein ubiquitination.</text>
</comment>
<evidence type="ECO:0000256" key="3">
    <source>
        <dbReference type="ARBA" id="ARBA00004906"/>
    </source>
</evidence>
<dbReference type="eggNOG" id="ENOG502QS79">
    <property type="taxonomic scope" value="Eukaryota"/>
</dbReference>
<feature type="transmembrane region" description="Helical" evidence="10">
    <location>
        <begin position="913"/>
        <end position="932"/>
    </location>
</feature>
<evidence type="ECO:0000256" key="7">
    <source>
        <dbReference type="ARBA" id="ARBA00022786"/>
    </source>
</evidence>
<reference evidence="14" key="2">
    <citation type="submission" date="2018-05" db="EMBL/GenBank/DDBJ databases">
        <title>OmerRS3 (Oryza meridionalis Reference Sequence Version 3).</title>
        <authorList>
            <person name="Zhang J."/>
            <person name="Kudrna D."/>
            <person name="Lee S."/>
            <person name="Talag J."/>
            <person name="Welchert J."/>
            <person name="Wing R.A."/>
        </authorList>
    </citation>
    <scope>NUCLEOTIDE SEQUENCE [LARGE SCALE GENOMIC DNA]</scope>
    <source>
        <strain evidence="14">cv. OR44</strain>
    </source>
</reference>
<keyword evidence="8 10" id="KW-1133">Transmembrane helix</keyword>
<comment type="subcellular location">
    <subcellularLocation>
        <location evidence="2">Endomembrane system</location>
        <topology evidence="2">Multi-pass membrane protein</topology>
    </subcellularLocation>
</comment>
<name>A0A0E0C615_9ORYZ</name>
<dbReference type="EnsemblPlants" id="OMERI01G24130.2">
    <property type="protein sequence ID" value="OMERI01G24130.2"/>
    <property type="gene ID" value="OMERI01G24130"/>
</dbReference>
<keyword evidence="7" id="KW-0833">Ubl conjugation pathway</keyword>
<feature type="transmembrane region" description="Helical" evidence="10">
    <location>
        <begin position="1755"/>
        <end position="1777"/>
    </location>
</feature>
<protein>
    <recommendedName>
        <fullName evidence="4">RING-type E3 ubiquitin transferase</fullName>
        <ecNumber evidence="4">2.3.2.27</ecNumber>
    </recommendedName>
</protein>
<dbReference type="PANTHER" id="PTHR33389">
    <property type="entry name" value="FAMILY PROTEIN, PUTATIVE (DUF2921)-RELATED"/>
    <property type="match status" value="1"/>
</dbReference>
<evidence type="ECO:0000256" key="11">
    <source>
        <dbReference type="SAM" id="SignalP"/>
    </source>
</evidence>
<keyword evidence="15" id="KW-1185">Reference proteome</keyword>
<dbReference type="Pfam" id="PF11145">
    <property type="entry name" value="DUF2921"/>
    <property type="match status" value="2"/>
</dbReference>
<dbReference type="Proteomes" id="UP000008021">
    <property type="component" value="Chromosome 1"/>
</dbReference>
<dbReference type="EC" id="2.3.2.27" evidence="4"/>
<feature type="domain" description="DUF2921" evidence="13">
    <location>
        <begin position="214"/>
        <end position="380"/>
    </location>
</feature>
<feature type="domain" description="DUF2921" evidence="13">
    <location>
        <begin position="1117"/>
        <end position="1282"/>
    </location>
</feature>
<evidence type="ECO:0000256" key="5">
    <source>
        <dbReference type="ARBA" id="ARBA00022679"/>
    </source>
</evidence>
<evidence type="ECO:0000259" key="12">
    <source>
        <dbReference type="Pfam" id="PF11145"/>
    </source>
</evidence>
<feature type="domain" description="DUF2921" evidence="13">
    <location>
        <begin position="936"/>
        <end position="1097"/>
    </location>
</feature>
<keyword evidence="5" id="KW-0808">Transferase</keyword>
<feature type="domain" description="SWEET-like" evidence="12">
    <location>
        <begin position="1510"/>
        <end position="1788"/>
    </location>
</feature>
<keyword evidence="9 10" id="KW-0472">Membrane</keyword>
<dbReference type="GO" id="GO:0012505">
    <property type="term" value="C:endomembrane system"/>
    <property type="evidence" value="ECO:0007669"/>
    <property type="project" value="UniProtKB-SubCell"/>
</dbReference>
<evidence type="ECO:0000313" key="14">
    <source>
        <dbReference type="EnsemblPlants" id="OMERI01G24130.2"/>
    </source>
</evidence>
<evidence type="ECO:0000256" key="8">
    <source>
        <dbReference type="ARBA" id="ARBA00022989"/>
    </source>
</evidence>
<feature type="transmembrane region" description="Helical" evidence="10">
    <location>
        <begin position="731"/>
        <end position="749"/>
    </location>
</feature>
<feature type="transmembrane region" description="Helical" evidence="10">
    <location>
        <begin position="1550"/>
        <end position="1575"/>
    </location>
</feature>
<feature type="transmembrane region" description="Helical" evidence="10">
    <location>
        <begin position="689"/>
        <end position="710"/>
    </location>
</feature>
<feature type="transmembrane region" description="Helical" evidence="10">
    <location>
        <begin position="608"/>
        <end position="625"/>
    </location>
</feature>
<dbReference type="PANTHER" id="PTHR33389:SF7">
    <property type="entry name" value="OS01G0678000 PROTEIN"/>
    <property type="match status" value="1"/>
</dbReference>
<accession>A0A0E0C615</accession>
<feature type="transmembrane region" description="Helical" evidence="10">
    <location>
        <begin position="1520"/>
        <end position="1538"/>
    </location>
</feature>
<evidence type="ECO:0000256" key="1">
    <source>
        <dbReference type="ARBA" id="ARBA00000900"/>
    </source>
</evidence>
<feature type="transmembrane region" description="Helical" evidence="10">
    <location>
        <begin position="637"/>
        <end position="656"/>
    </location>
</feature>
<dbReference type="HOGENOM" id="CLU_237318_0_0_1"/>
<dbReference type="InterPro" id="IPR057425">
    <property type="entry name" value="DUF2921_N"/>
</dbReference>
<feature type="transmembrane region" description="Helical" evidence="10">
    <location>
        <begin position="858"/>
        <end position="877"/>
    </location>
</feature>
<feature type="chain" id="PRO_5002355510" description="RING-type E3 ubiquitin transferase" evidence="11">
    <location>
        <begin position="28"/>
        <end position="1803"/>
    </location>
</feature>
<feature type="signal peptide" evidence="11">
    <location>
        <begin position="1"/>
        <end position="27"/>
    </location>
</feature>
<dbReference type="InterPro" id="IPR021319">
    <property type="entry name" value="DUF2921"/>
</dbReference>
<feature type="domain" description="DUF2921" evidence="13">
    <location>
        <begin position="65"/>
        <end position="191"/>
    </location>
</feature>
<organism evidence="14">
    <name type="scientific">Oryza meridionalis</name>
    <dbReference type="NCBI Taxonomy" id="40149"/>
    <lineage>
        <taxon>Eukaryota</taxon>
        <taxon>Viridiplantae</taxon>
        <taxon>Streptophyta</taxon>
        <taxon>Embryophyta</taxon>
        <taxon>Tracheophyta</taxon>
        <taxon>Spermatophyta</taxon>
        <taxon>Magnoliopsida</taxon>
        <taxon>Liliopsida</taxon>
        <taxon>Poales</taxon>
        <taxon>Poaceae</taxon>
        <taxon>BOP clade</taxon>
        <taxon>Oryzoideae</taxon>
        <taxon>Oryzeae</taxon>
        <taxon>Oryzinae</taxon>
        <taxon>Oryza</taxon>
    </lineage>
</organism>
<evidence type="ECO:0000259" key="13">
    <source>
        <dbReference type="Pfam" id="PF25333"/>
    </source>
</evidence>
<comment type="catalytic activity">
    <reaction evidence="1">
        <text>S-ubiquitinyl-[E2 ubiquitin-conjugating enzyme]-L-cysteine + [acceptor protein]-L-lysine = [E2 ubiquitin-conjugating enzyme]-L-cysteine + N(6)-ubiquitinyl-[acceptor protein]-L-lysine.</text>
        <dbReference type="EC" id="2.3.2.27"/>
    </reaction>
</comment>
<dbReference type="STRING" id="40149.A0A0E0C615"/>
<evidence type="ECO:0000313" key="15">
    <source>
        <dbReference type="Proteomes" id="UP000008021"/>
    </source>
</evidence>
<proteinExistence type="predicted"/>
<reference evidence="14" key="1">
    <citation type="submission" date="2015-04" db="UniProtKB">
        <authorList>
            <consortium name="EnsemblPlants"/>
        </authorList>
    </citation>
    <scope>IDENTIFICATION</scope>
</reference>
<feature type="transmembrane region" description="Helical" evidence="10">
    <location>
        <begin position="1637"/>
        <end position="1658"/>
    </location>
</feature>
<feature type="domain" description="SWEET-like" evidence="12">
    <location>
        <begin position="597"/>
        <end position="886"/>
    </location>
</feature>
<evidence type="ECO:0000256" key="10">
    <source>
        <dbReference type="SAM" id="Phobius"/>
    </source>
</evidence>
<dbReference type="Pfam" id="PF25333">
    <property type="entry name" value="DUF2921_N"/>
    <property type="match status" value="6"/>
</dbReference>
<evidence type="ECO:0000256" key="2">
    <source>
        <dbReference type="ARBA" id="ARBA00004127"/>
    </source>
</evidence>
<evidence type="ECO:0000256" key="9">
    <source>
        <dbReference type="ARBA" id="ARBA00023136"/>
    </source>
</evidence>
<evidence type="ECO:0000256" key="4">
    <source>
        <dbReference type="ARBA" id="ARBA00012483"/>
    </source>
</evidence>
<evidence type="ECO:0000256" key="6">
    <source>
        <dbReference type="ARBA" id="ARBA00022692"/>
    </source>
</evidence>
<dbReference type="Gramene" id="OMERI01G24130.2">
    <property type="protein sequence ID" value="OMERI01G24130.2"/>
    <property type="gene ID" value="OMERI01G24130"/>
</dbReference>
<sequence>MARPWSPDDGYACLSLLLLLLLPAAMATSYSSLCSFPAEAADLVVTAGEHQSIADQLNLPLPSDGYFSGGNKLLFASDDHRLPRSFSFFTRRAARTTDPAITHLVATVTLSGYRFFGGRSWRTNVSAHSMSFDLEGYYSNDPDPAALCMVGSGSRARDDGLGVVIIPDVALRLRLPRPATLTRPFVTGRLEGPDFGAVTLVAYAEGDYKYGEAASCPTPPGAVRSESKVFDGNFTCDRLGAMLRGSYTMEYAEGRAPSSSPLRQRHRSMHISEIYCGENGAVRAYMVFDDASSDAILLGIHEAPWRRGFQADGDEALVADGFWKPSQGRLCLRACRTVRSTVRESDCGIWIHFWFPAAWSIRQRSVVAGMIRNTRSDDDGDTNKMSGAISVSRTGFRGDLSDIKYHYTRVENAKKYYHSKPELSKERNGRFPGNYSHRDFAFSLYMTTQGGYGYASPVTLGSAMVDGGTLTADDAFSRHAVAEMIKQRLLNVSYEFDIHLYLRVNSSSAWNVSRVPDRWRVSAEGVYDTKSGTLCMVGCRVINTSSDCEILVTVQLPALGGEDGTGSISSLRKKSDTLFFETLGFAAYGAQPAIEAAQAISRVDTERIMLVTSMTLSCVFLVLQLRHARKNPDALPATSITMLAVLALGYMIPLVVNYEAMFVGDGGSRNRHFIELARGGRRWLELNEFVLRLSTMVAFVLQLRLLLLAWSARSTAGASGGGDDRWAAERSTLWICLPLYIAGAILIWIPHIGDGHDHQQPLSQMKFSIHVPPPAPLLDDLLSYAGLILDGFLLPQIVSNAFSGSRVNAISPWFYVGGTAIRAAPHAYDGLRAWGYVQRWIPSYIDVYAGPRDGLFSVAWDVVIPCGAAALAVLLFFQQRLGGDFLCCVKRRKPGGSYETQTQMAPSKNTISYAYPLCFVFILSTTTLSVAISTSYSSRCSSPSPASDYHTDYVDTVALLRSFQVSIGYFSGGGNSLFSADDDYVNPRSFSFVPHGVFRTKDPTIIHLTATLVLSGPRSSTYIDRRRHRYSITQTISFILDGYYSFTSNDLCMVGFGTNYAADGSIKLHEDSVLRLRVPRPSKLTDPLVTGHLEGTNFETISLVAYDESDNYVYSENALCPPFMLENSMLEQAQAVKENFNCDQLKTHLRRLYKLEYMVDDPLAPRGYNMWSHATRMYINHVHCTANGAVRAYVEFYNDTKMLPYKGRFMVVEEALVADGYWDPTTGQLCFNACPIVRSVYGLSHTDFVVQDCKIKMSFRFVDVWTIRDRSVIAGMLWNSSQGIINNSQAIPGIILVSGIQEHWENISHVKYTYTVVDEAKKHYISSGLSNKKKKIKGSFPGNGTYSYHDLEFRFIANHVGSGDAYPMTIGSMMVYEDRLADNDSLSDPMVVGMKHELLNVSYDIRYYAPPENWIRPKNGSYSISLHERRISAEGIYDRKRGTLCMIGCREINSSTDCLVLITVQFSSLDAKTQGHGVGAISSLREKNDLLFFEKIDITLYGMYTEQLFEAISRMDMESIMLVLSTTLSCVFTILQILHTKKNPEVPPAISITMLITLALGYLTPLVLNFEALFLSRRKQYVPFFRNNRVELNEVMLRVPTLIAFVLHLRLLQLVWYGRKPDHQSKAETLSIAKRKALQICLSLYFLGGILAGIIHIINVHTRRESPVVVRISQEPATIWEDLVSYAGLILDGFLLPQIILNRLSGSRVQAISPWFYIGVTLIRAMPHVYDLFRAQNYIPSLRSSYIYANSHDDLFSAAWDIIIPLGAALLAMVLFLQQRLGGASLISLQGSRLGSYEMVSTI</sequence>
<feature type="domain" description="DUF2921" evidence="13">
    <location>
        <begin position="1321"/>
        <end position="1497"/>
    </location>
</feature>